<dbReference type="AlphaFoldDB" id="A0AAJ7X451"/>
<gene>
    <name evidence="2" type="primary">DMAC2L</name>
</gene>
<dbReference type="RefSeq" id="XP_032820834.1">
    <property type="nucleotide sequence ID" value="XM_032964943.1"/>
</dbReference>
<keyword evidence="1" id="KW-1185">Reference proteome</keyword>
<dbReference type="SUPFAM" id="SSF52047">
    <property type="entry name" value="RNI-like"/>
    <property type="match status" value="1"/>
</dbReference>
<dbReference type="Proteomes" id="UP001318040">
    <property type="component" value="Chromosome 33"/>
</dbReference>
<organism evidence="1 2">
    <name type="scientific">Petromyzon marinus</name>
    <name type="common">Sea lamprey</name>
    <dbReference type="NCBI Taxonomy" id="7757"/>
    <lineage>
        <taxon>Eukaryota</taxon>
        <taxon>Metazoa</taxon>
        <taxon>Chordata</taxon>
        <taxon>Craniata</taxon>
        <taxon>Vertebrata</taxon>
        <taxon>Cyclostomata</taxon>
        <taxon>Hyperoartia</taxon>
        <taxon>Petromyzontiformes</taxon>
        <taxon>Petromyzontidae</taxon>
        <taxon>Petromyzon</taxon>
    </lineage>
</organism>
<dbReference type="Gene3D" id="3.80.10.10">
    <property type="entry name" value="Ribonuclease Inhibitor"/>
    <property type="match status" value="1"/>
</dbReference>
<accession>A0AAJ7X451</accession>
<protein>
    <submittedName>
        <fullName evidence="2">ATP synthase subunit s, mitochondrial isoform X1</fullName>
    </submittedName>
</protein>
<reference evidence="2" key="1">
    <citation type="submission" date="2025-08" db="UniProtKB">
        <authorList>
            <consortium name="RefSeq"/>
        </authorList>
    </citation>
    <scope>IDENTIFICATION</scope>
    <source>
        <tissue evidence="2">Sperm</tissue>
    </source>
</reference>
<sequence>MRQYRETLSDLGAAYSRAAGMNAIAQRLGWGLHAAGARLRHPLAPLPDRRHLWAWLNAVFNKVDHERILEAGPDRAASEWLLRCGAHVRYRDSDRWQQDYNGLPTGTRDRYRIEAINATDSCIMETGFDYLDGLQHVQQIHLERCVYIGDSTLERLSRTDSLVASLHDLRVVSCGNVSDLGVISLQGLRNLQTLLLRDLPAVKNKDSTLETLQKSLPACVITVDLP</sequence>
<evidence type="ECO:0000313" key="2">
    <source>
        <dbReference type="RefSeq" id="XP_032820834.1"/>
    </source>
</evidence>
<evidence type="ECO:0000313" key="1">
    <source>
        <dbReference type="Proteomes" id="UP001318040"/>
    </source>
</evidence>
<name>A0AAJ7X451_PETMA</name>
<proteinExistence type="predicted"/>
<dbReference type="KEGG" id="pmrn:116948348"/>
<dbReference type="InterPro" id="IPR032675">
    <property type="entry name" value="LRR_dom_sf"/>
</dbReference>
<dbReference type="CTD" id="27109"/>